<dbReference type="Gene3D" id="3.40.50.300">
    <property type="entry name" value="P-loop containing nucleotide triphosphate hydrolases"/>
    <property type="match status" value="1"/>
</dbReference>
<dbReference type="RefSeq" id="WP_144641234.1">
    <property type="nucleotide sequence ID" value="NZ_BNAX01000001.1"/>
</dbReference>
<comment type="caution">
    <text evidence="5">The sequence shown here is derived from an EMBL/GenBank/DDBJ whole genome shotgun (WGS) entry which is preliminary data.</text>
</comment>
<dbReference type="PROSITE" id="PS50893">
    <property type="entry name" value="ABC_TRANSPORTER_2"/>
    <property type="match status" value="1"/>
</dbReference>
<keyword evidence="3 5" id="KW-0067">ATP-binding</keyword>
<accession>A0A558A8B5</accession>
<organism evidence="5 6">
    <name type="scientific">Amycolatopsis acidiphila</name>
    <dbReference type="NCBI Taxonomy" id="715473"/>
    <lineage>
        <taxon>Bacteria</taxon>
        <taxon>Bacillati</taxon>
        <taxon>Actinomycetota</taxon>
        <taxon>Actinomycetes</taxon>
        <taxon>Pseudonocardiales</taxon>
        <taxon>Pseudonocardiaceae</taxon>
        <taxon>Amycolatopsis</taxon>
    </lineage>
</organism>
<dbReference type="Pfam" id="PF00005">
    <property type="entry name" value="ABC_tran"/>
    <property type="match status" value="1"/>
</dbReference>
<evidence type="ECO:0000259" key="4">
    <source>
        <dbReference type="PROSITE" id="PS50893"/>
    </source>
</evidence>
<dbReference type="InterPro" id="IPR003439">
    <property type="entry name" value="ABC_transporter-like_ATP-bd"/>
</dbReference>
<dbReference type="SUPFAM" id="SSF52540">
    <property type="entry name" value="P-loop containing nucleoside triphosphate hydrolases"/>
    <property type="match status" value="1"/>
</dbReference>
<dbReference type="GO" id="GO:0005524">
    <property type="term" value="F:ATP binding"/>
    <property type="evidence" value="ECO:0007669"/>
    <property type="project" value="UniProtKB-KW"/>
</dbReference>
<feature type="domain" description="ABC transporter" evidence="4">
    <location>
        <begin position="6"/>
        <end position="241"/>
    </location>
</feature>
<dbReference type="OrthoDB" id="4533303at2"/>
<keyword evidence="6" id="KW-1185">Reference proteome</keyword>
<dbReference type="EMBL" id="VJZA01000035">
    <property type="protein sequence ID" value="TVT20504.1"/>
    <property type="molecule type" value="Genomic_DNA"/>
</dbReference>
<evidence type="ECO:0000256" key="3">
    <source>
        <dbReference type="ARBA" id="ARBA00022840"/>
    </source>
</evidence>
<dbReference type="Proteomes" id="UP000318578">
    <property type="component" value="Unassembled WGS sequence"/>
</dbReference>
<proteinExistence type="predicted"/>
<protein>
    <submittedName>
        <fullName evidence="5">ABC transporter ATP-binding protein</fullName>
    </submittedName>
</protein>
<dbReference type="PROSITE" id="PS00211">
    <property type="entry name" value="ABC_TRANSPORTER_1"/>
    <property type="match status" value="1"/>
</dbReference>
<sequence>MSTAKLSAVDVQIAYTTRDRRTARTTRVVDGIDLDVREGEFLCIVGPSGCGKTTFMTAISGMLPLAGGWFELDGARITGPGMDRATVFQSAQLLPWRTIAGNVMYGLEVLGWSKQRRVARADELLELVGLAEFAAYYPHQLSGGMKQRANLARALAVDSEILLMDEPFAALDAQTRELMQVELLRIWAHQTKTSVFVTHSISEAVFLADRVVVFGPRPAKVREIIPVDLPRPRDLSVKHTLEFQQLEQRVWKLIETGGNDFAAAG</sequence>
<dbReference type="InterPro" id="IPR003593">
    <property type="entry name" value="AAA+_ATPase"/>
</dbReference>
<dbReference type="CDD" id="cd03293">
    <property type="entry name" value="ABC_NrtD_SsuB_transporters"/>
    <property type="match status" value="1"/>
</dbReference>
<reference evidence="5 6" key="1">
    <citation type="submission" date="2019-07" db="EMBL/GenBank/DDBJ databases">
        <title>New species of Amycolatopsis and Streptomyces.</title>
        <authorList>
            <person name="Duangmal K."/>
            <person name="Teo W.F.A."/>
            <person name="Lipun K."/>
        </authorList>
    </citation>
    <scope>NUCLEOTIDE SEQUENCE [LARGE SCALE GENOMIC DNA]</scope>
    <source>
        <strain evidence="5 6">JCM 30562</strain>
    </source>
</reference>
<evidence type="ECO:0000256" key="2">
    <source>
        <dbReference type="ARBA" id="ARBA00022741"/>
    </source>
</evidence>
<keyword evidence="2" id="KW-0547">Nucleotide-binding</keyword>
<evidence type="ECO:0000256" key="1">
    <source>
        <dbReference type="ARBA" id="ARBA00022448"/>
    </source>
</evidence>
<dbReference type="InterPro" id="IPR027417">
    <property type="entry name" value="P-loop_NTPase"/>
</dbReference>
<gene>
    <name evidence="5" type="ORF">FNH06_20400</name>
</gene>
<dbReference type="AlphaFoldDB" id="A0A558A8B5"/>
<dbReference type="GO" id="GO:0016887">
    <property type="term" value="F:ATP hydrolysis activity"/>
    <property type="evidence" value="ECO:0007669"/>
    <property type="project" value="InterPro"/>
</dbReference>
<dbReference type="InterPro" id="IPR050166">
    <property type="entry name" value="ABC_transporter_ATP-bind"/>
</dbReference>
<dbReference type="PANTHER" id="PTHR42788">
    <property type="entry name" value="TAURINE IMPORT ATP-BINDING PROTEIN-RELATED"/>
    <property type="match status" value="1"/>
</dbReference>
<evidence type="ECO:0000313" key="5">
    <source>
        <dbReference type="EMBL" id="TVT20504.1"/>
    </source>
</evidence>
<dbReference type="InterPro" id="IPR017871">
    <property type="entry name" value="ABC_transporter-like_CS"/>
</dbReference>
<dbReference type="SMART" id="SM00382">
    <property type="entry name" value="AAA"/>
    <property type="match status" value="1"/>
</dbReference>
<name>A0A558A8B5_9PSEU</name>
<dbReference type="PANTHER" id="PTHR42788:SF13">
    <property type="entry name" value="ALIPHATIC SULFONATES IMPORT ATP-BINDING PROTEIN SSUB"/>
    <property type="match status" value="1"/>
</dbReference>
<keyword evidence="1" id="KW-0813">Transport</keyword>
<evidence type="ECO:0000313" key="6">
    <source>
        <dbReference type="Proteomes" id="UP000318578"/>
    </source>
</evidence>